<evidence type="ECO:0000256" key="1">
    <source>
        <dbReference type="SAM" id="Phobius"/>
    </source>
</evidence>
<evidence type="ECO:0000313" key="4">
    <source>
        <dbReference type="Proteomes" id="UP000195106"/>
    </source>
</evidence>
<feature type="transmembrane region" description="Helical" evidence="1">
    <location>
        <begin position="44"/>
        <end position="70"/>
    </location>
</feature>
<accession>A0A251XTE5</accession>
<evidence type="ECO:0000313" key="2">
    <source>
        <dbReference type="EMBL" id="OUE08786.1"/>
    </source>
</evidence>
<protein>
    <recommendedName>
        <fullName evidence="6">Integral membrane protein</fullName>
    </recommendedName>
</protein>
<name>A0A251XTE5_9MICO</name>
<evidence type="ECO:0008006" key="6">
    <source>
        <dbReference type="Google" id="ProtNLM"/>
    </source>
</evidence>
<comment type="caution">
    <text evidence="2">The sequence shown here is derived from an EMBL/GenBank/DDBJ whole genome shotgun (WGS) entry which is preliminary data.</text>
</comment>
<dbReference type="EMBL" id="MDHJ01000001">
    <property type="protein sequence ID" value="OUE08786.1"/>
    <property type="molecule type" value="Genomic_DNA"/>
</dbReference>
<proteinExistence type="predicted"/>
<keyword evidence="1" id="KW-1133">Transmembrane helix</keyword>
<evidence type="ECO:0000313" key="3">
    <source>
        <dbReference type="EMBL" id="PPF71381.1"/>
    </source>
</evidence>
<dbReference type="Proteomes" id="UP000195106">
    <property type="component" value="Unassembled WGS sequence"/>
</dbReference>
<dbReference type="AlphaFoldDB" id="A0A251XTE5"/>
<keyword evidence="1" id="KW-0472">Membrane</keyword>
<gene>
    <name evidence="3" type="ORF">C5E16_00780</name>
    <name evidence="2" type="ORF">CMsap09_07550</name>
</gene>
<dbReference type="EMBL" id="PSXY01000001">
    <property type="protein sequence ID" value="PPF71381.1"/>
    <property type="molecule type" value="Genomic_DNA"/>
</dbReference>
<reference evidence="2 4" key="1">
    <citation type="submission" date="2016-08" db="EMBL/GenBank/DDBJ databases">
        <title>Genome sequence of Clavibacter michiganensis spp. strain CASJ009.</title>
        <authorList>
            <person name="Thapa S.P."/>
            <person name="Coaker G."/>
        </authorList>
    </citation>
    <scope>NUCLEOTIDE SEQUENCE [LARGE SCALE GENOMIC DNA]</scope>
    <source>
        <strain evidence="2">CASJ009</strain>
    </source>
</reference>
<sequence>MITLLAVLLLVNGVWNAVVWPRFLKRVAADPRARADDGSRTAFYTVHLVLVSVSLLLALVSVVAAVAAFLS</sequence>
<dbReference type="Pfam" id="PF26606">
    <property type="entry name" value="SCO4848"/>
    <property type="match status" value="1"/>
</dbReference>
<dbReference type="NCBIfam" id="NF046117">
    <property type="entry name" value="SCO4848_fam"/>
    <property type="match status" value="1"/>
</dbReference>
<dbReference type="RefSeq" id="WP_094115675.1">
    <property type="nucleotide sequence ID" value="NZ_PSXY01000001.1"/>
</dbReference>
<reference evidence="3 5" key="2">
    <citation type="submission" date="2018-02" db="EMBL/GenBank/DDBJ databases">
        <title>Bacteriophage NCPPB3778 and a type I-E CRISPR drive the evolution of the US Biological Select Agent, Rathayibacter toxicus.</title>
        <authorList>
            <person name="Davis E.W.II."/>
            <person name="Tabima J.F."/>
            <person name="Weisberg A.J."/>
            <person name="Lopes L.D."/>
            <person name="Wiseman M.S."/>
            <person name="Wiseman M.S."/>
            <person name="Pupko T."/>
            <person name="Belcher M.S."/>
            <person name="Sechler A.J."/>
            <person name="Tancos M.A."/>
            <person name="Schroeder B.K."/>
            <person name="Murray T.D."/>
            <person name="Luster D.G."/>
            <person name="Schneider W.L."/>
            <person name="Rogers E."/>
            <person name="Andreote F.D."/>
            <person name="Grunwald N.J."/>
            <person name="Putnam M.L."/>
            <person name="Chang J.H."/>
        </authorList>
    </citation>
    <scope>NUCLEOTIDE SEQUENCE [LARGE SCALE GENOMIC DNA]</scope>
    <source>
        <strain evidence="3 5">AY1B3</strain>
    </source>
</reference>
<keyword evidence="1" id="KW-0812">Transmembrane</keyword>
<organism evidence="2 4">
    <name type="scientific">Clavibacter michiganensis</name>
    <dbReference type="NCBI Taxonomy" id="28447"/>
    <lineage>
        <taxon>Bacteria</taxon>
        <taxon>Bacillati</taxon>
        <taxon>Actinomycetota</taxon>
        <taxon>Actinomycetes</taxon>
        <taxon>Micrococcales</taxon>
        <taxon>Microbacteriaceae</taxon>
        <taxon>Clavibacter</taxon>
    </lineage>
</organism>
<dbReference type="Proteomes" id="UP000239241">
    <property type="component" value="Unassembled WGS sequence"/>
</dbReference>
<dbReference type="InterPro" id="IPR058061">
    <property type="entry name" value="SCO4848-like"/>
</dbReference>
<evidence type="ECO:0000313" key="5">
    <source>
        <dbReference type="Proteomes" id="UP000239241"/>
    </source>
</evidence>